<keyword evidence="2" id="KW-0436">Ligase</keyword>
<dbReference type="PROSITE" id="PS00455">
    <property type="entry name" value="AMP_BINDING"/>
    <property type="match status" value="1"/>
</dbReference>
<dbReference type="Gene3D" id="3.30.300.30">
    <property type="match status" value="1"/>
</dbReference>
<evidence type="ECO:0000313" key="5">
    <source>
        <dbReference type="EMBL" id="PPJ35378.1"/>
    </source>
</evidence>
<evidence type="ECO:0000256" key="1">
    <source>
        <dbReference type="ARBA" id="ARBA00006432"/>
    </source>
</evidence>
<dbReference type="Gene3D" id="3.40.50.12780">
    <property type="entry name" value="N-terminal domain of ligase-like"/>
    <property type="match status" value="1"/>
</dbReference>
<dbReference type="Pfam" id="PF13193">
    <property type="entry name" value="AMP-binding_C"/>
    <property type="match status" value="1"/>
</dbReference>
<comment type="similarity">
    <text evidence="1">Belongs to the ATP-dependent AMP-binding enzyme family.</text>
</comment>
<dbReference type="InterPro" id="IPR042099">
    <property type="entry name" value="ANL_N_sf"/>
</dbReference>
<dbReference type="GO" id="GO:0006631">
    <property type="term" value="P:fatty acid metabolic process"/>
    <property type="evidence" value="ECO:0007669"/>
    <property type="project" value="TreeGrafter"/>
</dbReference>
<dbReference type="InterPro" id="IPR000873">
    <property type="entry name" value="AMP-dep_synth/lig_dom"/>
</dbReference>
<dbReference type="InterPro" id="IPR025110">
    <property type="entry name" value="AMP-bd_C"/>
</dbReference>
<dbReference type="Pfam" id="PF00501">
    <property type="entry name" value="AMP-binding"/>
    <property type="match status" value="1"/>
</dbReference>
<dbReference type="EMBL" id="PSZC01000022">
    <property type="protein sequence ID" value="PPJ35378.1"/>
    <property type="molecule type" value="Genomic_DNA"/>
</dbReference>
<dbReference type="PANTHER" id="PTHR43201:SF5">
    <property type="entry name" value="MEDIUM-CHAIN ACYL-COA LIGASE ACSF2, MITOCHONDRIAL"/>
    <property type="match status" value="1"/>
</dbReference>
<dbReference type="InterPro" id="IPR045851">
    <property type="entry name" value="AMP-bd_C_sf"/>
</dbReference>
<feature type="domain" description="AMP-binding enzyme C-terminal" evidence="4">
    <location>
        <begin position="407"/>
        <end position="483"/>
    </location>
</feature>
<organism evidence="5 6">
    <name type="scientific">Nocardia nova</name>
    <dbReference type="NCBI Taxonomy" id="37330"/>
    <lineage>
        <taxon>Bacteria</taxon>
        <taxon>Bacillati</taxon>
        <taxon>Actinomycetota</taxon>
        <taxon>Actinomycetes</taxon>
        <taxon>Mycobacteriales</taxon>
        <taxon>Nocardiaceae</taxon>
        <taxon>Nocardia</taxon>
    </lineage>
</organism>
<comment type="caution">
    <text evidence="5">The sequence shown here is derived from an EMBL/GenBank/DDBJ whole genome shotgun (WGS) entry which is preliminary data.</text>
</comment>
<protein>
    <submittedName>
        <fullName evidence="5">Acyl-CoA synthetase</fullName>
    </submittedName>
</protein>
<reference evidence="5 6" key="1">
    <citation type="submission" date="2018-02" db="EMBL/GenBank/DDBJ databases">
        <title>8 Nocardia nova and 1 Nocardia cyriacigeorgica strain used for evolution to TMP-SMX.</title>
        <authorList>
            <person name="Mehta H."/>
            <person name="Weng J."/>
            <person name="Shamoo Y."/>
        </authorList>
    </citation>
    <scope>NUCLEOTIDE SEQUENCE [LARGE SCALE GENOMIC DNA]</scope>
    <source>
        <strain evidence="5 6">MDA3139</strain>
    </source>
</reference>
<proteinExistence type="inferred from homology"/>
<evidence type="ECO:0000259" key="4">
    <source>
        <dbReference type="Pfam" id="PF13193"/>
    </source>
</evidence>
<dbReference type="Proteomes" id="UP000239874">
    <property type="component" value="Unassembled WGS sequence"/>
</dbReference>
<sequence length="505" mass="53667">MDADAFANTVELLEAAALVHGLRDAYVEADGTRISFADWVARARAVARQLSSHGVERGDVVALMLPSGIDYAVCYAAAAMLGAVTTGLNPRLGPREIDAVLRQADPVLVVRAATMPATGRDIPELAASQLTRELLRHAATPSQPIDRHAPVSIVFSSGTTGLPKGAWFDANNLAASAQAAGAMSAPYDRRLTSTPFAHVGYMSKLWDQLVWGITLVIAPVPWSAAAMFDVLRAERITVAGAVPTQWAKLLELPALTPGALPHLRIGVVATAPASPTLVQQTTERIGAPLVVRYAMTESPTICGTEPGDPPEVLYRTVGRPQTGVEVVITDGGGSPLPAGQIGRVRIKSACSMRGYWNDPELTTAAFDDRGYLVSGDLGHFDVDGNLVLAGRSGDMYIRGGFNIHPVEVEQVLAEHPRVRAAAVVGLAAEVIGEIGVAFIVPEDPDAPISLVELRDWAKARLADYKAPDHLIVVGDLPRTAMSKLDRNRLRQLAADNPPPPRRKAP</sequence>
<dbReference type="AlphaFoldDB" id="A0A2S6AJI0"/>
<evidence type="ECO:0000259" key="3">
    <source>
        <dbReference type="Pfam" id="PF00501"/>
    </source>
</evidence>
<accession>A0A2S6AJI0</accession>
<gene>
    <name evidence="5" type="ORF">C5E45_25840</name>
</gene>
<dbReference type="PANTHER" id="PTHR43201">
    <property type="entry name" value="ACYL-COA SYNTHETASE"/>
    <property type="match status" value="1"/>
</dbReference>
<evidence type="ECO:0000256" key="2">
    <source>
        <dbReference type="ARBA" id="ARBA00022598"/>
    </source>
</evidence>
<dbReference type="SUPFAM" id="SSF56801">
    <property type="entry name" value="Acetyl-CoA synthetase-like"/>
    <property type="match status" value="1"/>
</dbReference>
<feature type="domain" description="AMP-dependent synthetase/ligase" evidence="3">
    <location>
        <begin position="14"/>
        <end position="356"/>
    </location>
</feature>
<evidence type="ECO:0000313" key="6">
    <source>
        <dbReference type="Proteomes" id="UP000239874"/>
    </source>
</evidence>
<dbReference type="GO" id="GO:0031956">
    <property type="term" value="F:medium-chain fatty acid-CoA ligase activity"/>
    <property type="evidence" value="ECO:0007669"/>
    <property type="project" value="TreeGrafter"/>
</dbReference>
<dbReference type="InterPro" id="IPR020845">
    <property type="entry name" value="AMP-binding_CS"/>
</dbReference>
<name>A0A2S6AJI0_9NOCA</name>